<dbReference type="CDD" id="cd17535">
    <property type="entry name" value="REC_NarL-like"/>
    <property type="match status" value="1"/>
</dbReference>
<dbReference type="Pfam" id="PF00072">
    <property type="entry name" value="Response_reg"/>
    <property type="match status" value="1"/>
</dbReference>
<dbReference type="SMART" id="SM00448">
    <property type="entry name" value="REC"/>
    <property type="match status" value="1"/>
</dbReference>
<keyword evidence="2" id="KW-0902">Two-component regulatory system</keyword>
<dbReference type="Gene3D" id="3.40.50.2300">
    <property type="match status" value="1"/>
</dbReference>
<accession>X1V339</accession>
<evidence type="ECO:0000313" key="4">
    <source>
        <dbReference type="EMBL" id="GAJ06581.1"/>
    </source>
</evidence>
<organism evidence="4">
    <name type="scientific">marine sediment metagenome</name>
    <dbReference type="NCBI Taxonomy" id="412755"/>
    <lineage>
        <taxon>unclassified sequences</taxon>
        <taxon>metagenomes</taxon>
        <taxon>ecological metagenomes</taxon>
    </lineage>
</organism>
<dbReference type="PROSITE" id="PS50110">
    <property type="entry name" value="RESPONSE_REGULATORY"/>
    <property type="match status" value="1"/>
</dbReference>
<dbReference type="PANTHER" id="PTHR44591">
    <property type="entry name" value="STRESS RESPONSE REGULATOR PROTEIN 1"/>
    <property type="match status" value="1"/>
</dbReference>
<evidence type="ECO:0000256" key="1">
    <source>
        <dbReference type="ARBA" id="ARBA00022553"/>
    </source>
</evidence>
<protein>
    <recommendedName>
        <fullName evidence="3">Response regulatory domain-containing protein</fullName>
    </recommendedName>
</protein>
<comment type="caution">
    <text evidence="4">The sequence shown here is derived from an EMBL/GenBank/DDBJ whole genome shotgun (WGS) entry which is preliminary data.</text>
</comment>
<evidence type="ECO:0000259" key="3">
    <source>
        <dbReference type="PROSITE" id="PS50110"/>
    </source>
</evidence>
<dbReference type="InterPro" id="IPR058245">
    <property type="entry name" value="NreC/VraR/RcsB-like_REC"/>
</dbReference>
<name>X1V339_9ZZZZ</name>
<dbReference type="SUPFAM" id="SSF52172">
    <property type="entry name" value="CheY-like"/>
    <property type="match status" value="1"/>
</dbReference>
<reference evidence="4" key="1">
    <citation type="journal article" date="2014" name="Front. Microbiol.">
        <title>High frequency of phylogenetically diverse reductive dehalogenase-homologous genes in deep subseafloor sedimentary metagenomes.</title>
        <authorList>
            <person name="Kawai M."/>
            <person name="Futagami T."/>
            <person name="Toyoda A."/>
            <person name="Takaki Y."/>
            <person name="Nishi S."/>
            <person name="Hori S."/>
            <person name="Arai W."/>
            <person name="Tsubouchi T."/>
            <person name="Morono Y."/>
            <person name="Uchiyama I."/>
            <person name="Ito T."/>
            <person name="Fujiyama A."/>
            <person name="Inagaki F."/>
            <person name="Takami H."/>
        </authorList>
    </citation>
    <scope>NUCLEOTIDE SEQUENCE</scope>
    <source>
        <strain evidence="4">Expedition CK06-06</strain>
    </source>
</reference>
<feature type="domain" description="Response regulatory" evidence="3">
    <location>
        <begin position="3"/>
        <end position="119"/>
    </location>
</feature>
<dbReference type="GO" id="GO:0000160">
    <property type="term" value="P:phosphorelay signal transduction system"/>
    <property type="evidence" value="ECO:0007669"/>
    <property type="project" value="UniProtKB-KW"/>
</dbReference>
<dbReference type="InterPro" id="IPR050595">
    <property type="entry name" value="Bact_response_regulator"/>
</dbReference>
<dbReference type="AlphaFoldDB" id="X1V339"/>
<keyword evidence="1" id="KW-0597">Phosphoprotein</keyword>
<evidence type="ECO:0000256" key="2">
    <source>
        <dbReference type="ARBA" id="ARBA00023012"/>
    </source>
</evidence>
<proteinExistence type="predicted"/>
<gene>
    <name evidence="4" type="ORF">S12H4_43264</name>
</gene>
<dbReference type="InterPro" id="IPR011006">
    <property type="entry name" value="CheY-like_superfamily"/>
</dbReference>
<dbReference type="InterPro" id="IPR001789">
    <property type="entry name" value="Sig_transdc_resp-reg_receiver"/>
</dbReference>
<sequence length="119" mass="13159">MYKAIITDDSPESLDYCGKLLGESPDFEVIGTAENGQQLIDLLRSLTPDVVLLDTFLPDNDGIELTEYIKEEYPSVQVILITAVWDAAMERLALESGALAYISKIRLKAEQLLQLLAGQ</sequence>
<dbReference type="PANTHER" id="PTHR44591:SF14">
    <property type="entry name" value="PROTEIN PILG"/>
    <property type="match status" value="1"/>
</dbReference>
<dbReference type="EMBL" id="BARW01026541">
    <property type="protein sequence ID" value="GAJ06581.1"/>
    <property type="molecule type" value="Genomic_DNA"/>
</dbReference>